<gene>
    <name evidence="3" type="ORF">CNR29_06260</name>
</gene>
<dbReference type="GO" id="GO:0008745">
    <property type="term" value="F:N-acetylmuramoyl-L-alanine amidase activity"/>
    <property type="evidence" value="ECO:0007669"/>
    <property type="project" value="InterPro"/>
</dbReference>
<comment type="caution">
    <text evidence="3">The sequence shown here is derived from an EMBL/GenBank/DDBJ whole genome shotgun (WGS) entry which is preliminary data.</text>
</comment>
<dbReference type="PANTHER" id="PTHR30404:SF8">
    <property type="entry name" value="AUTOLYSIN PH-RELATED"/>
    <property type="match status" value="1"/>
</dbReference>
<dbReference type="InterPro" id="IPR050695">
    <property type="entry name" value="N-acetylmuramoyl_amidase_3"/>
</dbReference>
<dbReference type="Gene3D" id="3.40.630.40">
    <property type="entry name" value="Zn-dependent exopeptidases"/>
    <property type="match status" value="1"/>
</dbReference>
<evidence type="ECO:0000313" key="4">
    <source>
        <dbReference type="Proteomes" id="UP000217918"/>
    </source>
</evidence>
<feature type="chain" id="PRO_5039464437" evidence="1">
    <location>
        <begin position="30"/>
        <end position="229"/>
    </location>
</feature>
<dbReference type="PANTHER" id="PTHR30404">
    <property type="entry name" value="N-ACETYLMURAMOYL-L-ALANINE AMIDASE"/>
    <property type="match status" value="1"/>
</dbReference>
<keyword evidence="1" id="KW-0732">Signal</keyword>
<accession>A0A2A3TX68</accession>
<reference evidence="3 4" key="1">
    <citation type="submission" date="2017-09" db="EMBL/GenBank/DDBJ databases">
        <title>Genome sequence of Lactobacillus brevis D7.</title>
        <authorList>
            <person name="Kwon M.-S."/>
            <person name="Lim S.K."/>
            <person name="Choi H.-J."/>
        </authorList>
    </citation>
    <scope>NUCLEOTIDE SEQUENCE [LARGE SCALE GENOMIC DNA]</scope>
    <source>
        <strain evidence="3 4">D7</strain>
    </source>
</reference>
<sequence>MTGVKRWWKATWCSMIVLTMVVVTGQALTATAATKAVKSRVNRTVKAPTKHQYILVMGHGAGDSGARGNGTTEATFLRQHLLPQLRKYARKVKHSQVTFYNPKQDIVKDTLTYHKGSYKLNCHATVVMFHLDAAGGHGGHVIIHKRRPTARDKRLARVIKKYVGLNRAYHGYSYRTDLKNCNVLRKRGIDYSLIETGFITNRTDMAHIRKNIGKIAKADIEAITHENIR</sequence>
<feature type="signal peptide" evidence="1">
    <location>
        <begin position="1"/>
        <end position="29"/>
    </location>
</feature>
<evidence type="ECO:0000313" key="3">
    <source>
        <dbReference type="EMBL" id="PBQ23632.1"/>
    </source>
</evidence>
<dbReference type="Pfam" id="PF01520">
    <property type="entry name" value="Amidase_3"/>
    <property type="match status" value="1"/>
</dbReference>
<feature type="domain" description="MurNAc-LAA" evidence="2">
    <location>
        <begin position="126"/>
        <end position="224"/>
    </location>
</feature>
<dbReference type="GO" id="GO:0009253">
    <property type="term" value="P:peptidoglycan catabolic process"/>
    <property type="evidence" value="ECO:0007669"/>
    <property type="project" value="InterPro"/>
</dbReference>
<evidence type="ECO:0000256" key="1">
    <source>
        <dbReference type="SAM" id="SignalP"/>
    </source>
</evidence>
<dbReference type="Proteomes" id="UP000217918">
    <property type="component" value="Unassembled WGS sequence"/>
</dbReference>
<protein>
    <submittedName>
        <fullName evidence="3">N-acetylmuramoyl-L-alanine amidase</fullName>
    </submittedName>
</protein>
<evidence type="ECO:0000259" key="2">
    <source>
        <dbReference type="SMART" id="SM00646"/>
    </source>
</evidence>
<dbReference type="SMART" id="SM00646">
    <property type="entry name" value="Ami_3"/>
    <property type="match status" value="1"/>
</dbReference>
<dbReference type="InterPro" id="IPR002508">
    <property type="entry name" value="MurNAc-LAA_cat"/>
</dbReference>
<dbReference type="EMBL" id="NVYO01000001">
    <property type="protein sequence ID" value="PBQ23632.1"/>
    <property type="molecule type" value="Genomic_DNA"/>
</dbReference>
<dbReference type="GO" id="GO:0030288">
    <property type="term" value="C:outer membrane-bounded periplasmic space"/>
    <property type="evidence" value="ECO:0007669"/>
    <property type="project" value="TreeGrafter"/>
</dbReference>
<dbReference type="SUPFAM" id="SSF53187">
    <property type="entry name" value="Zn-dependent exopeptidases"/>
    <property type="match status" value="1"/>
</dbReference>
<name>A0A2A3TX68_LEVBR</name>
<dbReference type="AlphaFoldDB" id="A0A2A3TX68"/>
<organism evidence="3 4">
    <name type="scientific">Levilactobacillus brevis</name>
    <name type="common">Lactobacillus brevis</name>
    <dbReference type="NCBI Taxonomy" id="1580"/>
    <lineage>
        <taxon>Bacteria</taxon>
        <taxon>Bacillati</taxon>
        <taxon>Bacillota</taxon>
        <taxon>Bacilli</taxon>
        <taxon>Lactobacillales</taxon>
        <taxon>Lactobacillaceae</taxon>
        <taxon>Levilactobacillus</taxon>
    </lineage>
</organism>
<proteinExistence type="predicted"/>